<dbReference type="HOGENOM" id="CLU_023920_2_1_11"/>
<keyword evidence="1" id="KW-0285">Flavoprotein</keyword>
<dbReference type="Pfam" id="PF03241">
    <property type="entry name" value="HpaB"/>
    <property type="match status" value="1"/>
</dbReference>
<proteinExistence type="inferred from homology"/>
<evidence type="ECO:0000313" key="8">
    <source>
        <dbReference type="EMBL" id="ACY19567.1"/>
    </source>
</evidence>
<dbReference type="Gene3D" id="2.40.110.10">
    <property type="entry name" value="Butyryl-CoA Dehydrogenase, subunit A, domain 2"/>
    <property type="match status" value="1"/>
</dbReference>
<dbReference type="PANTHER" id="PTHR36117">
    <property type="entry name" value="4-HYDROXYPHENYLACETATE 3-MONOOXYGENASE-RELATED"/>
    <property type="match status" value="1"/>
</dbReference>
<dbReference type="Pfam" id="PF11794">
    <property type="entry name" value="HpaB_N"/>
    <property type="match status" value="1"/>
</dbReference>
<reference evidence="8 9" key="2">
    <citation type="journal article" date="2010" name="Stand. Genomic Sci.">
        <title>Complete genome sequence of Gordonia bronchialis type strain (3410).</title>
        <authorList>
            <person name="Ivanova N."/>
            <person name="Sikorski J."/>
            <person name="Jando M."/>
            <person name="Lapidus A."/>
            <person name="Nolan M."/>
            <person name="Lucas S."/>
            <person name="Del Rio T.G."/>
            <person name="Tice H."/>
            <person name="Copeland A."/>
            <person name="Cheng J.F."/>
            <person name="Chen F."/>
            <person name="Bruce D."/>
            <person name="Goodwin L."/>
            <person name="Pitluck S."/>
            <person name="Mavromatis K."/>
            <person name="Ovchinnikova G."/>
            <person name="Pati A."/>
            <person name="Chen A."/>
            <person name="Palaniappan K."/>
            <person name="Land M."/>
            <person name="Hauser L."/>
            <person name="Chang Y.J."/>
            <person name="Jeffries C.D."/>
            <person name="Chain P."/>
            <person name="Saunders E."/>
            <person name="Han C."/>
            <person name="Detter J.C."/>
            <person name="Brettin T."/>
            <person name="Rohde M."/>
            <person name="Goker M."/>
            <person name="Bristow J."/>
            <person name="Eisen J.A."/>
            <person name="Markowitz V."/>
            <person name="Hugenholtz P."/>
            <person name="Klenk H.P."/>
            <person name="Kyrpides N.C."/>
        </authorList>
    </citation>
    <scope>NUCLEOTIDE SEQUENCE [LARGE SCALE GENOMIC DNA]</scope>
    <source>
        <strain evidence="9">ATCC 25592 / DSM 43247 / BCRC 13721 / JCM 3198 / KCTC 3076 / NBRC 16047 / NCTC 10667</strain>
    </source>
</reference>
<dbReference type="PIRSF" id="PIRSF000331">
    <property type="entry name" value="HpaA_HpaB"/>
    <property type="match status" value="1"/>
</dbReference>
<evidence type="ECO:0000256" key="5">
    <source>
        <dbReference type="PIRSR" id="PIRSR000331-2"/>
    </source>
</evidence>
<keyword evidence="3" id="KW-0560">Oxidoreductase</keyword>
<dbReference type="OrthoDB" id="9785230at2"/>
<dbReference type="InterPro" id="IPR009100">
    <property type="entry name" value="AcylCoA_DH/oxidase_NM_dom_sf"/>
</dbReference>
<dbReference type="Gene3D" id="1.10.3140.10">
    <property type="entry name" value="4-hydroxybutyryl-coa dehydratase, domain 1"/>
    <property type="match status" value="1"/>
</dbReference>
<organism evidence="8 9">
    <name type="scientific">Gordonia bronchialis (strain ATCC 25592 / DSM 43247 / BCRC 13721 / JCM 3198 / KCTC 3076 / NBRC 16047 / NCTC 10667)</name>
    <name type="common">Rhodococcus bronchialis</name>
    <dbReference type="NCBI Taxonomy" id="526226"/>
    <lineage>
        <taxon>Bacteria</taxon>
        <taxon>Bacillati</taxon>
        <taxon>Actinomycetota</taxon>
        <taxon>Actinomycetes</taxon>
        <taxon>Mycobacteriales</taxon>
        <taxon>Gordoniaceae</taxon>
        <taxon>Gordonia</taxon>
    </lineage>
</organism>
<evidence type="ECO:0000256" key="2">
    <source>
        <dbReference type="ARBA" id="ARBA00022827"/>
    </source>
</evidence>
<dbReference type="InterPro" id="IPR036250">
    <property type="entry name" value="AcylCo_DH-like_C"/>
</dbReference>
<keyword evidence="9" id="KW-1185">Reference proteome</keyword>
<sequence length="527" mass="58750">MTTAPVADKIAETPTVTAANNVRPMTGAEYLESLRDGREIYIRGERVEDVTEHPAFRNSARSVARMYDALHEPAAQGVLSVPTDTGNGGFTHPFFKTAHNSDDLMAARDAIVAWQREVYGWLGRSPDYKASFLGTLGANSDFYGEYKQNALDWYKKSQESVLYLNHAIVNPPIDRAKPADETADVCVHVVEETDAGLIVSGAKVVATGSAITNANFIAHYGLPLRKKEFGLIFTVPMDSPGLKLLCRTSYEMNAAATGTPFDYPLSSRFDENDSIMVFDRVLVPWENVFAYDAETTNNFVMRSGFLNRFMFHGCARLAVKLDFIAGCVMKGVEMTGTAGFRGVQMQIGEILNWRDMFWGLSDAMAKSPDEWVNGAVQPNLNYGLAYRTFMGVGYPRIKEIIQQVLGSGLIYLNSHADDWKNPDIEPYLNQYVRGSDGIAAIDRVQLLKLLWDAVGTEFGGRHELYERNYGGDHEAVRFQTLFAYQASGQDAALKGFAEQCMSEYDVDGWTRPDLINNDDLEIVWNRK</sequence>
<dbReference type="FunFam" id="2.40.110.10:FF:000026">
    <property type="entry name" value="4-hydroxyphenylacetate 3-monooxygenase oxygenase component"/>
    <property type="match status" value="1"/>
</dbReference>
<evidence type="ECO:0000256" key="4">
    <source>
        <dbReference type="ARBA" id="ARBA00061227"/>
    </source>
</evidence>
<dbReference type="eggNOG" id="COG2368">
    <property type="taxonomic scope" value="Bacteria"/>
</dbReference>
<comment type="similarity">
    <text evidence="4">Belongs to the FADH(2)-utilizing monooxygenase family.</text>
</comment>
<feature type="domain" description="HpaB/PvcC/4-BUDH C-terminal" evidence="6">
    <location>
        <begin position="297"/>
        <end position="497"/>
    </location>
</feature>
<evidence type="ECO:0000313" key="9">
    <source>
        <dbReference type="Proteomes" id="UP000001219"/>
    </source>
</evidence>
<dbReference type="FunFam" id="1.20.140.10:FF:000044">
    <property type="entry name" value="4-hydroxyphenylacetate 3-monooxygenase oxygenase component"/>
    <property type="match status" value="1"/>
</dbReference>
<gene>
    <name evidence="8" type="ordered locus">Gbro_0220</name>
</gene>
<dbReference type="RefSeq" id="WP_012832159.1">
    <property type="nucleotide sequence ID" value="NC_013441.1"/>
</dbReference>
<reference evidence="9" key="1">
    <citation type="submission" date="2009-10" db="EMBL/GenBank/DDBJ databases">
        <title>The complete chromosome of Gordonia bronchialis DSM 43247.</title>
        <authorList>
            <consortium name="US DOE Joint Genome Institute (JGI-PGF)"/>
            <person name="Lucas S."/>
            <person name="Copeland A."/>
            <person name="Lapidus A."/>
            <person name="Glavina del Rio T."/>
            <person name="Dalin E."/>
            <person name="Tice H."/>
            <person name="Bruce D."/>
            <person name="Goodwin L."/>
            <person name="Pitluck S."/>
            <person name="Kyrpides N."/>
            <person name="Mavromatis K."/>
            <person name="Ivanova N."/>
            <person name="Ovchinnikova G."/>
            <person name="Saunders E."/>
            <person name="Brettin T."/>
            <person name="Detter J.C."/>
            <person name="Han C."/>
            <person name="Larimer F."/>
            <person name="Land M."/>
            <person name="Hauser L."/>
            <person name="Markowitz V."/>
            <person name="Cheng J.-F."/>
            <person name="Hugenholtz P."/>
            <person name="Woyke T."/>
            <person name="Wu D."/>
            <person name="Jando M."/>
            <person name="Schneider S."/>
            <person name="Goeker M."/>
            <person name="Klenk H.-P."/>
            <person name="Eisen J.A."/>
        </authorList>
    </citation>
    <scope>NUCLEOTIDE SEQUENCE [LARGE SCALE GENOMIC DNA]</scope>
    <source>
        <strain evidence="9">ATCC 25592 / DSM 43247 / BCRC 13721 / JCM 3198 / KCTC 3076 / NBRC 16047 / NCTC 10667</strain>
    </source>
</reference>
<feature type="domain" description="HpaB/PvcC/4-BUDH N-terminal" evidence="7">
    <location>
        <begin position="26"/>
        <end position="289"/>
    </location>
</feature>
<protein>
    <submittedName>
        <fullName evidence="8">4-hydroxyphenylacetate 3-hydroxylase</fullName>
    </submittedName>
</protein>
<dbReference type="PANTHER" id="PTHR36117:SF3">
    <property type="entry name" value="4-HYDROXYPHENYLACETATE 3-MONOOXYGENASE-RELATED"/>
    <property type="match status" value="1"/>
</dbReference>
<dbReference type="GO" id="GO:0016627">
    <property type="term" value="F:oxidoreductase activity, acting on the CH-CH group of donors"/>
    <property type="evidence" value="ECO:0007669"/>
    <property type="project" value="InterPro"/>
</dbReference>
<dbReference type="KEGG" id="gbr:Gbro_0220"/>
<dbReference type="Proteomes" id="UP000001219">
    <property type="component" value="Chromosome"/>
</dbReference>
<feature type="binding site" evidence="5">
    <location>
        <position position="207"/>
    </location>
    <ligand>
        <name>FAD</name>
        <dbReference type="ChEBI" id="CHEBI:57692"/>
    </ligand>
</feature>
<dbReference type="PIRSF" id="PIRSF500125">
    <property type="entry name" value="4_HPA_large"/>
    <property type="match status" value="1"/>
</dbReference>
<dbReference type="AlphaFoldDB" id="D0LBD6"/>
<dbReference type="FunFam" id="1.10.3140.10:FF:000001">
    <property type="entry name" value="4-hydroxyphenylacetate 3-monooxygenase oxygenase component"/>
    <property type="match status" value="1"/>
</dbReference>
<evidence type="ECO:0000259" key="7">
    <source>
        <dbReference type="Pfam" id="PF11794"/>
    </source>
</evidence>
<keyword evidence="2 5" id="KW-0274">FAD</keyword>
<dbReference type="InterPro" id="IPR024677">
    <property type="entry name" value="HpaB/PvcC"/>
</dbReference>
<dbReference type="InterPro" id="IPR046373">
    <property type="entry name" value="Acyl-CoA_Oxase/DH_mid-dom_sf"/>
</dbReference>
<dbReference type="SUPFAM" id="SSF56645">
    <property type="entry name" value="Acyl-CoA dehydrogenase NM domain-like"/>
    <property type="match status" value="1"/>
</dbReference>
<evidence type="ECO:0000256" key="3">
    <source>
        <dbReference type="ARBA" id="ARBA00023002"/>
    </source>
</evidence>
<dbReference type="GO" id="GO:0004497">
    <property type="term" value="F:monooxygenase activity"/>
    <property type="evidence" value="ECO:0007669"/>
    <property type="project" value="UniProtKB-ARBA"/>
</dbReference>
<feature type="binding site" evidence="5">
    <location>
        <begin position="166"/>
        <end position="168"/>
    </location>
    <ligand>
        <name>FAD</name>
        <dbReference type="ChEBI" id="CHEBI:57692"/>
    </ligand>
</feature>
<dbReference type="InterPro" id="IPR024719">
    <property type="entry name" value="HpaB/PvcC/4-BUDH_C"/>
</dbReference>
<evidence type="ECO:0000256" key="1">
    <source>
        <dbReference type="ARBA" id="ARBA00022630"/>
    </source>
</evidence>
<accession>D0LBD6</accession>
<evidence type="ECO:0000259" key="6">
    <source>
        <dbReference type="Pfam" id="PF03241"/>
    </source>
</evidence>
<dbReference type="InterPro" id="IPR004925">
    <property type="entry name" value="HpaB/PvcC/4-BUDH"/>
</dbReference>
<dbReference type="SUPFAM" id="SSF47203">
    <property type="entry name" value="Acyl-CoA dehydrogenase C-terminal domain-like"/>
    <property type="match status" value="1"/>
</dbReference>
<dbReference type="STRING" id="526226.Gbro_0220"/>
<dbReference type="Gene3D" id="1.20.140.10">
    <property type="entry name" value="Butyryl-CoA Dehydrogenase, subunit A, domain 3"/>
    <property type="match status" value="1"/>
</dbReference>
<dbReference type="InterPro" id="IPR024674">
    <property type="entry name" value="HpaB/PvcC/4-BUDH_N"/>
</dbReference>
<name>D0LBD6_GORB4</name>
<dbReference type="GO" id="GO:0016705">
    <property type="term" value="F:oxidoreductase activity, acting on paired donors, with incorporation or reduction of molecular oxygen"/>
    <property type="evidence" value="ECO:0007669"/>
    <property type="project" value="UniProtKB-ARBA"/>
</dbReference>
<dbReference type="EMBL" id="CP001802">
    <property type="protein sequence ID" value="ACY19567.1"/>
    <property type="molecule type" value="Genomic_DNA"/>
</dbReference>